<sequence length="214" mass="23928">MVGEASGRPAVNDMVAVVLRFRYAIAMMGLLARDELWEIASAQHGFVTAQQATDAGISKQALQMLVHRGTLERAAHGVYRFPQYPVGEYDQFMLAVLWTRVPEAVLSHETALDAYGISDVNPNRIHITVGKDRRFRRASGEGYVVHYQDLTPKQVGWWQEIPTVTPVTAIEQCLVYGTPTYLLRQAIDRGYAQGYLKTAARDALANALEARHDR</sequence>
<name>A0A644Y9C8_9ZZZZ</name>
<accession>A0A644Y9C8</accession>
<dbReference type="AlphaFoldDB" id="A0A644Y9C8"/>
<evidence type="ECO:0000259" key="1">
    <source>
        <dbReference type="Pfam" id="PF13338"/>
    </source>
</evidence>
<comment type="caution">
    <text evidence="2">The sequence shown here is derived from an EMBL/GenBank/DDBJ whole genome shotgun (WGS) entry which is preliminary data.</text>
</comment>
<dbReference type="InterPro" id="IPR025159">
    <property type="entry name" value="AbiEi_N"/>
</dbReference>
<gene>
    <name evidence="2" type="ORF">SDC9_71011</name>
</gene>
<protein>
    <recommendedName>
        <fullName evidence="1">AbiEi antitoxin N-terminal domain-containing protein</fullName>
    </recommendedName>
</protein>
<feature type="domain" description="AbiEi antitoxin N-terminal" evidence="1">
    <location>
        <begin position="38"/>
        <end position="82"/>
    </location>
</feature>
<reference evidence="2" key="1">
    <citation type="submission" date="2019-08" db="EMBL/GenBank/DDBJ databases">
        <authorList>
            <person name="Kucharzyk K."/>
            <person name="Murdoch R.W."/>
            <person name="Higgins S."/>
            <person name="Loffler F."/>
        </authorList>
    </citation>
    <scope>NUCLEOTIDE SEQUENCE</scope>
</reference>
<proteinExistence type="predicted"/>
<dbReference type="Pfam" id="PF13338">
    <property type="entry name" value="AbiEi_4"/>
    <property type="match status" value="1"/>
</dbReference>
<evidence type="ECO:0000313" key="2">
    <source>
        <dbReference type="EMBL" id="MPM24528.1"/>
    </source>
</evidence>
<organism evidence="2">
    <name type="scientific">bioreactor metagenome</name>
    <dbReference type="NCBI Taxonomy" id="1076179"/>
    <lineage>
        <taxon>unclassified sequences</taxon>
        <taxon>metagenomes</taxon>
        <taxon>ecological metagenomes</taxon>
    </lineage>
</organism>
<dbReference type="EMBL" id="VSSQ01004282">
    <property type="protein sequence ID" value="MPM24528.1"/>
    <property type="molecule type" value="Genomic_DNA"/>
</dbReference>